<dbReference type="VEuPathDB" id="FungiDB:ASPFODRAFT_702000"/>
<protein>
    <submittedName>
        <fullName evidence="1">Uncharacterized protein</fullName>
    </submittedName>
</protein>
<dbReference type="Proteomes" id="UP000184063">
    <property type="component" value="Unassembled WGS sequence"/>
</dbReference>
<feature type="non-terminal residue" evidence="1">
    <location>
        <position position="1"/>
    </location>
</feature>
<sequence length="143" mass="16322">TPFCRGFDSQQRTGARAFPFSDERQIAPHAFSLPKYSQKVFPSHLARVDEPSLEIPSASIELPWWLVVHPEFSLVVPALRKLFIMAILARSRYTYCMHPLHVHHHHRHVGDVLHDMGKGCTVHGPRVIGGPNWVMMRDTVGIR</sequence>
<evidence type="ECO:0000313" key="1">
    <source>
        <dbReference type="EMBL" id="OJZ81865.1"/>
    </source>
</evidence>
<reference evidence="2" key="1">
    <citation type="journal article" date="2017" name="Genome Biol.">
        <title>Comparative genomics reveals high biological diversity and specific adaptations in the industrially and medically important fungal genus Aspergillus.</title>
        <authorList>
            <person name="de Vries R.P."/>
            <person name="Riley R."/>
            <person name="Wiebenga A."/>
            <person name="Aguilar-Osorio G."/>
            <person name="Amillis S."/>
            <person name="Uchima C.A."/>
            <person name="Anderluh G."/>
            <person name="Asadollahi M."/>
            <person name="Askin M."/>
            <person name="Barry K."/>
            <person name="Battaglia E."/>
            <person name="Bayram O."/>
            <person name="Benocci T."/>
            <person name="Braus-Stromeyer S.A."/>
            <person name="Caldana C."/>
            <person name="Canovas D."/>
            <person name="Cerqueira G.C."/>
            <person name="Chen F."/>
            <person name="Chen W."/>
            <person name="Choi C."/>
            <person name="Clum A."/>
            <person name="Dos Santos R.A."/>
            <person name="Damasio A.R."/>
            <person name="Diallinas G."/>
            <person name="Emri T."/>
            <person name="Fekete E."/>
            <person name="Flipphi M."/>
            <person name="Freyberg S."/>
            <person name="Gallo A."/>
            <person name="Gournas C."/>
            <person name="Habgood R."/>
            <person name="Hainaut M."/>
            <person name="Harispe M.L."/>
            <person name="Henrissat B."/>
            <person name="Hilden K.S."/>
            <person name="Hope R."/>
            <person name="Hossain A."/>
            <person name="Karabika E."/>
            <person name="Karaffa L."/>
            <person name="Karanyi Z."/>
            <person name="Krasevec N."/>
            <person name="Kuo A."/>
            <person name="Kusch H."/>
            <person name="LaButti K."/>
            <person name="Lagendijk E.L."/>
            <person name="Lapidus A."/>
            <person name="Levasseur A."/>
            <person name="Lindquist E."/>
            <person name="Lipzen A."/>
            <person name="Logrieco A.F."/>
            <person name="MacCabe A."/>
            <person name="Maekelae M.R."/>
            <person name="Malavazi I."/>
            <person name="Melin P."/>
            <person name="Meyer V."/>
            <person name="Mielnichuk N."/>
            <person name="Miskei M."/>
            <person name="Molnar A.P."/>
            <person name="Mule G."/>
            <person name="Ngan C.Y."/>
            <person name="Orejas M."/>
            <person name="Orosz E."/>
            <person name="Ouedraogo J.P."/>
            <person name="Overkamp K.M."/>
            <person name="Park H.-S."/>
            <person name="Perrone G."/>
            <person name="Piumi F."/>
            <person name="Punt P.J."/>
            <person name="Ram A.F."/>
            <person name="Ramon A."/>
            <person name="Rauscher S."/>
            <person name="Record E."/>
            <person name="Riano-Pachon D.M."/>
            <person name="Robert V."/>
            <person name="Roehrig J."/>
            <person name="Ruller R."/>
            <person name="Salamov A."/>
            <person name="Salih N.S."/>
            <person name="Samson R.A."/>
            <person name="Sandor E."/>
            <person name="Sanguinetti M."/>
            <person name="Schuetze T."/>
            <person name="Sepcic K."/>
            <person name="Shelest E."/>
            <person name="Sherlock G."/>
            <person name="Sophianopoulou V."/>
            <person name="Squina F.M."/>
            <person name="Sun H."/>
            <person name="Susca A."/>
            <person name="Todd R.B."/>
            <person name="Tsang A."/>
            <person name="Unkles S.E."/>
            <person name="van de Wiele N."/>
            <person name="van Rossen-Uffink D."/>
            <person name="Oliveira J.V."/>
            <person name="Vesth T.C."/>
            <person name="Visser J."/>
            <person name="Yu J.-H."/>
            <person name="Zhou M."/>
            <person name="Andersen M.R."/>
            <person name="Archer D.B."/>
            <person name="Baker S.E."/>
            <person name="Benoit I."/>
            <person name="Brakhage A.A."/>
            <person name="Braus G.H."/>
            <person name="Fischer R."/>
            <person name="Frisvad J.C."/>
            <person name="Goldman G.H."/>
            <person name="Houbraken J."/>
            <person name="Oakley B."/>
            <person name="Pocsi I."/>
            <person name="Scazzocchio C."/>
            <person name="Seiboth B."/>
            <person name="vanKuyk P.A."/>
            <person name="Wortman J."/>
            <person name="Dyer P.S."/>
            <person name="Grigoriev I.V."/>
        </authorList>
    </citation>
    <scope>NUCLEOTIDE SEQUENCE [LARGE SCALE GENOMIC DNA]</scope>
    <source>
        <strain evidence="2">CBS 106.47</strain>
    </source>
</reference>
<organism evidence="1 2">
    <name type="scientific">Aspergillus luchuensis (strain CBS 106.47)</name>
    <dbReference type="NCBI Taxonomy" id="1137211"/>
    <lineage>
        <taxon>Eukaryota</taxon>
        <taxon>Fungi</taxon>
        <taxon>Dikarya</taxon>
        <taxon>Ascomycota</taxon>
        <taxon>Pezizomycotina</taxon>
        <taxon>Eurotiomycetes</taxon>
        <taxon>Eurotiomycetidae</taxon>
        <taxon>Eurotiales</taxon>
        <taxon>Aspergillaceae</taxon>
        <taxon>Aspergillus</taxon>
        <taxon>Aspergillus subgen. Circumdati</taxon>
    </lineage>
</organism>
<proteinExistence type="predicted"/>
<evidence type="ECO:0000313" key="2">
    <source>
        <dbReference type="Proteomes" id="UP000184063"/>
    </source>
</evidence>
<gene>
    <name evidence="1" type="ORF">ASPFODRAFT_702000</name>
</gene>
<dbReference type="EMBL" id="KV878249">
    <property type="protein sequence ID" value="OJZ81865.1"/>
    <property type="molecule type" value="Genomic_DNA"/>
</dbReference>
<dbReference type="AlphaFoldDB" id="A0A1M3T543"/>
<accession>A0A1M3T543</accession>
<name>A0A1M3T543_ASPLC</name>